<evidence type="ECO:0000313" key="1">
    <source>
        <dbReference type="EMBL" id="CNE11348.1"/>
    </source>
</evidence>
<dbReference type="RefSeq" id="WP_050118259.1">
    <property type="nucleotide sequence ID" value="NZ_CAWMAB010000001.1"/>
</dbReference>
<organism evidence="1 2">
    <name type="scientific">Yersinia kristensenii</name>
    <dbReference type="NCBI Taxonomy" id="28152"/>
    <lineage>
        <taxon>Bacteria</taxon>
        <taxon>Pseudomonadati</taxon>
        <taxon>Pseudomonadota</taxon>
        <taxon>Gammaproteobacteria</taxon>
        <taxon>Enterobacterales</taxon>
        <taxon>Yersiniaceae</taxon>
        <taxon>Yersinia</taxon>
    </lineage>
</organism>
<gene>
    <name evidence="1" type="ORF">ERS008491_00463</name>
</gene>
<name>A0A0T9KLW7_YERKR</name>
<reference evidence="1 2" key="1">
    <citation type="submission" date="2015-03" db="EMBL/GenBank/DDBJ databases">
        <authorList>
            <person name="Murphy D."/>
        </authorList>
    </citation>
    <scope>NUCLEOTIDE SEQUENCE [LARGE SCALE GENOMIC DNA]</scope>
    <source>
        <strain evidence="1 2">FCF326</strain>
    </source>
</reference>
<sequence>MITYDSQRTIDASGAFLIGELERLDPEINLPLVGTTYTRDIQFREDVNIADEISSFTKTGFAAAGTGANPKGKNWVSQESTALAGINVDIDKKGFPLTLWGMELGWTVIELAAAQQVGRPIDTQKYDGMVLKWHMDADEQVYLGDTDLGVKGLANYTGVAIGNATKSWLTSTVAEIRDSINKVLSDAWAASGYTVVPKDLLLPPEQYAYLAQVIVSDAGNQSLLTYLTTNTIAFHQNGIPLNIRAVKWLKGAGVAGKDRMVAYTNDRKYVRFPLVPLTSIPIQYRGLWQLVTYYGKLGVVEAPYIETLAYFDGI</sequence>
<protein>
    <submittedName>
        <fullName evidence="1">Uncharacterized protein conserved in bacteria</fullName>
    </submittedName>
</protein>
<dbReference type="Pfam" id="PF09950">
    <property type="entry name" value="Major_capside"/>
    <property type="match status" value="1"/>
</dbReference>
<dbReference type="EMBL" id="CPYI01000001">
    <property type="protein sequence ID" value="CNE11348.1"/>
    <property type="molecule type" value="Genomic_DNA"/>
</dbReference>
<dbReference type="AlphaFoldDB" id="A0A0T9KLW7"/>
<evidence type="ECO:0000313" key="2">
    <source>
        <dbReference type="Proteomes" id="UP000045824"/>
    </source>
</evidence>
<proteinExistence type="predicted"/>
<dbReference type="Proteomes" id="UP000045824">
    <property type="component" value="Unassembled WGS sequence"/>
</dbReference>
<dbReference type="InterPro" id="IPR020049">
    <property type="entry name" value="Major_capsid-like"/>
</dbReference>
<accession>A0A0T9KLW7</accession>
<dbReference type="PIRSF" id="PIRSF029202">
    <property type="entry name" value="UCP029202"/>
    <property type="match status" value="1"/>
</dbReference>